<dbReference type="Proteomes" id="UP001059969">
    <property type="component" value="Segment"/>
</dbReference>
<keyword evidence="4" id="KW-1185">Reference proteome</keyword>
<keyword evidence="2" id="KW-0946">Virion</keyword>
<dbReference type="GO" id="GO:0051701">
    <property type="term" value="P:biological process involved in interaction with host"/>
    <property type="evidence" value="ECO:0007669"/>
    <property type="project" value="UniProtKB-ARBA"/>
</dbReference>
<sequence>MSIPVLNGLPPIPGFDRPWSPTRPLVYEDHLTVARKLEFLSAWLQTNLIDHLNKEVAEIIEAIDKYRELIEASMGELDESVRERLAENEERINAAVLQVINSSIELQDPVMAGIVSDLTSATSEQLNLLFSRKFSIDVRDYGWVNSVLVDNTAAIQRAVNAGGIGGCVRLPPGIFTVNGTVNMLDGSHVVAAGIRTTTLRSEADVTMFRSVGGQAQGLHGFTIQHWQAGVRTTYDISFINPTRPTLSDIEVICSSTSSGAGGISFRKDSAQAGSNAFMPVLDRVWVRDGHLIIDGVTDGKVSNSYVWGPGRGTSTAAIHMTNISNSWTFTGVDVIPTPGDTGNGYYIHRTWNTAIVGGYIDGSYPDNMTGYGITVVDGGQLIVSGYNVYNVGRSAFRLVNTVGCVVGNTVISGANKTGLGYPDIDLVNSRNNTFLNTNHKQATDRAVKGAIFREDVASSHNKIDYTTLDISQGNFYAPQLIAANAGTQGKNCRPTALFPRPAGVGYALPVTRGAGAQGPWPGAGRIILSRFTVPDGAVYRYAAIRVEAGVGNMAACIYSVDGSGNLKKVSSSAGMPVNGATNVIFDLSSLYYAPGDYAFAVWADSTTIQTFMNSGNNLALSRLCGDLTNAGGLPETTAVASWNGTRELAPVALYA</sequence>
<comment type="subcellular location">
    <subcellularLocation>
        <location evidence="1">Virion</location>
    </subcellularLocation>
</comment>
<evidence type="ECO:0000313" key="3">
    <source>
        <dbReference type="EMBL" id="UVF60420.1"/>
    </source>
</evidence>
<dbReference type="Gene3D" id="2.160.20.10">
    <property type="entry name" value="Single-stranded right-handed beta-helix, Pectin lyase-like"/>
    <property type="match status" value="1"/>
</dbReference>
<dbReference type="SUPFAM" id="SSF51126">
    <property type="entry name" value="Pectin lyase-like"/>
    <property type="match status" value="1"/>
</dbReference>
<gene>
    <name evidence="3" type="primary">12</name>
    <name evidence="3" type="ORF">SEA_PINEAPPLEPIZZA_12</name>
</gene>
<organism evidence="3 4">
    <name type="scientific">Microbacterium phage PineapplePizza</name>
    <dbReference type="NCBI Taxonomy" id="2927268"/>
    <lineage>
        <taxon>Viruses</taxon>
        <taxon>Duplodnaviria</taxon>
        <taxon>Heunggongvirae</taxon>
        <taxon>Uroviricota</taxon>
        <taxon>Caudoviricetes</taxon>
        <taxon>Amherstvirus</taxon>
        <taxon>Amherstvirus pineapplepizza</taxon>
    </lineage>
</organism>
<name>A0A976U7J1_9CAUD</name>
<dbReference type="RefSeq" id="YP_010755020.1">
    <property type="nucleotide sequence ID" value="NC_073467.1"/>
</dbReference>
<dbReference type="EMBL" id="ON724010">
    <property type="protein sequence ID" value="UVF60420.1"/>
    <property type="molecule type" value="Genomic_DNA"/>
</dbReference>
<dbReference type="KEGG" id="vg:80019627"/>
<reference evidence="3" key="1">
    <citation type="submission" date="2022-06" db="EMBL/GenBank/DDBJ databases">
        <authorList>
            <person name="Butura J."/>
            <person name="LaBianca K."/>
            <person name="McKnight A."/>
            <person name="Pan K."/>
            <person name="Whelan S."/>
            <person name="Laramee A."/>
            <person name="Rocheleau J.M."/>
            <person name="Chien P."/>
            <person name="Garlena R.A."/>
            <person name="Russell D.A."/>
            <person name="Jacobs-Sera D."/>
            <person name="Hatfull G.F."/>
        </authorList>
    </citation>
    <scope>NUCLEOTIDE SEQUENCE</scope>
</reference>
<dbReference type="InterPro" id="IPR012334">
    <property type="entry name" value="Pectin_lyas_fold"/>
</dbReference>
<dbReference type="GO" id="GO:0019058">
    <property type="term" value="P:viral life cycle"/>
    <property type="evidence" value="ECO:0007669"/>
    <property type="project" value="UniProtKB-ARBA"/>
</dbReference>
<evidence type="ECO:0000256" key="1">
    <source>
        <dbReference type="ARBA" id="ARBA00004328"/>
    </source>
</evidence>
<protein>
    <submittedName>
        <fullName evidence="3">Pre-neck appendage protein</fullName>
    </submittedName>
</protein>
<accession>A0A976U7J1</accession>
<evidence type="ECO:0000256" key="2">
    <source>
        <dbReference type="ARBA" id="ARBA00022844"/>
    </source>
</evidence>
<dbReference type="GeneID" id="80019627"/>
<dbReference type="InterPro" id="IPR011050">
    <property type="entry name" value="Pectin_lyase_fold/virulence"/>
</dbReference>
<dbReference type="GO" id="GO:0044423">
    <property type="term" value="C:virion component"/>
    <property type="evidence" value="ECO:0007669"/>
    <property type="project" value="UniProtKB-KW"/>
</dbReference>
<evidence type="ECO:0000313" key="4">
    <source>
        <dbReference type="Proteomes" id="UP001059969"/>
    </source>
</evidence>
<proteinExistence type="predicted"/>